<dbReference type="Proteomes" id="UP001157502">
    <property type="component" value="Chromosome 33"/>
</dbReference>
<protein>
    <submittedName>
        <fullName evidence="1">Uncharacterized protein</fullName>
    </submittedName>
</protein>
<organism evidence="1 2">
    <name type="scientific">Dallia pectoralis</name>
    <name type="common">Alaska blackfish</name>
    <dbReference type="NCBI Taxonomy" id="75939"/>
    <lineage>
        <taxon>Eukaryota</taxon>
        <taxon>Metazoa</taxon>
        <taxon>Chordata</taxon>
        <taxon>Craniata</taxon>
        <taxon>Vertebrata</taxon>
        <taxon>Euteleostomi</taxon>
        <taxon>Actinopterygii</taxon>
        <taxon>Neopterygii</taxon>
        <taxon>Teleostei</taxon>
        <taxon>Protacanthopterygii</taxon>
        <taxon>Esociformes</taxon>
        <taxon>Umbridae</taxon>
        <taxon>Dallia</taxon>
    </lineage>
</organism>
<evidence type="ECO:0000313" key="2">
    <source>
        <dbReference type="Proteomes" id="UP001157502"/>
    </source>
</evidence>
<dbReference type="EMBL" id="CM055760">
    <property type="protein sequence ID" value="KAJ7987121.1"/>
    <property type="molecule type" value="Genomic_DNA"/>
</dbReference>
<gene>
    <name evidence="1" type="ORF">DPEC_G00335470</name>
</gene>
<comment type="caution">
    <text evidence="1">The sequence shown here is derived from an EMBL/GenBank/DDBJ whole genome shotgun (WGS) entry which is preliminary data.</text>
</comment>
<reference evidence="1" key="1">
    <citation type="submission" date="2021-05" db="EMBL/GenBank/DDBJ databases">
        <authorList>
            <person name="Pan Q."/>
            <person name="Jouanno E."/>
            <person name="Zahm M."/>
            <person name="Klopp C."/>
            <person name="Cabau C."/>
            <person name="Louis A."/>
            <person name="Berthelot C."/>
            <person name="Parey E."/>
            <person name="Roest Crollius H."/>
            <person name="Montfort J."/>
            <person name="Robinson-Rechavi M."/>
            <person name="Bouchez O."/>
            <person name="Lampietro C."/>
            <person name="Lopez Roques C."/>
            <person name="Donnadieu C."/>
            <person name="Postlethwait J."/>
            <person name="Bobe J."/>
            <person name="Dillon D."/>
            <person name="Chandos A."/>
            <person name="von Hippel F."/>
            <person name="Guiguen Y."/>
        </authorList>
    </citation>
    <scope>NUCLEOTIDE SEQUENCE</scope>
    <source>
        <strain evidence="1">YG-Jan2019</strain>
    </source>
</reference>
<proteinExistence type="predicted"/>
<accession>A0ACC2F704</accession>
<name>A0ACC2F704_DALPE</name>
<keyword evidence="2" id="KW-1185">Reference proteome</keyword>
<evidence type="ECO:0000313" key="1">
    <source>
        <dbReference type="EMBL" id="KAJ7987121.1"/>
    </source>
</evidence>
<sequence>MYRSNDTGVRFEYGQNSHVKIMFLIEALSIAVVLLNPKVGPCCGLYRGVLSLYRLGLPAHNMDLVTLKHLFCQHLIER</sequence>